<feature type="region of interest" description="Disordered" evidence="1">
    <location>
        <begin position="45"/>
        <end position="104"/>
    </location>
</feature>
<evidence type="ECO:0000313" key="2">
    <source>
        <dbReference type="EMBL" id="EMA40935.1"/>
    </source>
</evidence>
<dbReference type="EMBL" id="AOMA01000070">
    <property type="protein sequence ID" value="EMA40935.1"/>
    <property type="molecule type" value="Genomic_DNA"/>
</dbReference>
<evidence type="ECO:0000256" key="1">
    <source>
        <dbReference type="SAM" id="MobiDB-lite"/>
    </source>
</evidence>
<proteinExistence type="predicted"/>
<dbReference type="AlphaFoldDB" id="M0M959"/>
<organism evidence="2 3">
    <name type="scientific">Halobiforma nitratireducens JCM 10879</name>
    <dbReference type="NCBI Taxonomy" id="1227454"/>
    <lineage>
        <taxon>Archaea</taxon>
        <taxon>Methanobacteriati</taxon>
        <taxon>Methanobacteriota</taxon>
        <taxon>Stenosarchaea group</taxon>
        <taxon>Halobacteria</taxon>
        <taxon>Halobacteriales</taxon>
        <taxon>Natrialbaceae</taxon>
        <taxon>Halobiforma</taxon>
    </lineage>
</organism>
<accession>M0M959</accession>
<reference evidence="2 3" key="1">
    <citation type="journal article" date="2014" name="PLoS Genet.">
        <title>Phylogenetically driven sequencing of extremely halophilic archaea reveals strategies for static and dynamic osmo-response.</title>
        <authorList>
            <person name="Becker E.A."/>
            <person name="Seitzer P.M."/>
            <person name="Tritt A."/>
            <person name="Larsen D."/>
            <person name="Krusor M."/>
            <person name="Yao A.I."/>
            <person name="Wu D."/>
            <person name="Madern D."/>
            <person name="Eisen J.A."/>
            <person name="Darling A.E."/>
            <person name="Facciotti M.T."/>
        </authorList>
    </citation>
    <scope>NUCLEOTIDE SEQUENCE [LARGE SCALE GENOMIC DNA]</scope>
    <source>
        <strain evidence="2 3">JCM 10879</strain>
    </source>
</reference>
<gene>
    <name evidence="2" type="ORF">C446_07150</name>
</gene>
<name>M0M959_9EURY</name>
<evidence type="ECO:0000313" key="3">
    <source>
        <dbReference type="Proteomes" id="UP000011607"/>
    </source>
</evidence>
<protein>
    <submittedName>
        <fullName evidence="2">Uncharacterized protein</fullName>
    </submittedName>
</protein>
<sequence length="104" mass="11038">MDATAVVEVAPNTSTVPIEPASPVQIPARFVSVGPVVVVVADEQSGKEQGLTRNRAADGGGVVRDRLPGESDGNGYRQETDENRNPQRLVGHAVVEVSKREHGR</sequence>
<comment type="caution">
    <text evidence="2">The sequence shown here is derived from an EMBL/GenBank/DDBJ whole genome shotgun (WGS) entry which is preliminary data.</text>
</comment>
<keyword evidence="3" id="KW-1185">Reference proteome</keyword>
<dbReference type="Proteomes" id="UP000011607">
    <property type="component" value="Unassembled WGS sequence"/>
</dbReference>